<feature type="transmembrane region" description="Helical" evidence="1">
    <location>
        <begin position="5"/>
        <end position="21"/>
    </location>
</feature>
<keyword evidence="1" id="KW-0472">Membrane</keyword>
<evidence type="ECO:0000313" key="2">
    <source>
        <dbReference type="EMBL" id="CEG58421.1"/>
    </source>
</evidence>
<keyword evidence="3" id="KW-1185">Reference proteome</keyword>
<dbReference type="Proteomes" id="UP000032430">
    <property type="component" value="Chromosome I"/>
</dbReference>
<dbReference type="Pfam" id="PF11086">
    <property type="entry name" value="DUF2878"/>
    <property type="match status" value="1"/>
</dbReference>
<feature type="transmembrane region" description="Helical" evidence="1">
    <location>
        <begin position="118"/>
        <end position="139"/>
    </location>
</feature>
<protein>
    <recommendedName>
        <fullName evidence="4">DUF2878 domain-containing protein</fullName>
    </recommendedName>
</protein>
<sequence length="167" mass="19323">MNNFLFILAYYLVWLGSLILASYNLPWFALAFSIMISAIQLYYFSDLSSVPTWKKFFFCMTFIGFCVDSLFSFSSFIRFYFNPWQPFLAPPWILGLWINFSVLCIGLNSLLKQLQHYLWIIALLVFPAVYLGGVAYKVAIFPLGTPSSIVLGLVWMLLFPLVFRNTL</sequence>
<organism evidence="2 3">
    <name type="scientific">Legionella fallonii LLAP-10</name>
    <dbReference type="NCBI Taxonomy" id="1212491"/>
    <lineage>
        <taxon>Bacteria</taxon>
        <taxon>Pseudomonadati</taxon>
        <taxon>Pseudomonadota</taxon>
        <taxon>Gammaproteobacteria</taxon>
        <taxon>Legionellales</taxon>
        <taxon>Legionellaceae</taxon>
        <taxon>Legionella</taxon>
    </lineage>
</organism>
<feature type="transmembrane region" description="Helical" evidence="1">
    <location>
        <begin position="56"/>
        <end position="80"/>
    </location>
</feature>
<dbReference type="KEGG" id="lfa:LFA_3077"/>
<dbReference type="InterPro" id="IPR021306">
    <property type="entry name" value="DUF2878"/>
</dbReference>
<evidence type="ECO:0000313" key="3">
    <source>
        <dbReference type="Proteomes" id="UP000032430"/>
    </source>
</evidence>
<feature type="transmembrane region" description="Helical" evidence="1">
    <location>
        <begin position="27"/>
        <end position="44"/>
    </location>
</feature>
<proteinExistence type="predicted"/>
<dbReference type="HOGENOM" id="CLU_110723_1_0_6"/>
<keyword evidence="1" id="KW-0812">Transmembrane</keyword>
<keyword evidence="1" id="KW-1133">Transmembrane helix</keyword>
<reference evidence="3" key="1">
    <citation type="submission" date="2014-09" db="EMBL/GenBank/DDBJ databases">
        <authorList>
            <person name="Gomez-Valero L."/>
        </authorList>
    </citation>
    <scope>NUCLEOTIDE SEQUENCE [LARGE SCALE GENOMIC DNA]</scope>
    <source>
        <strain evidence="3">ATCC700992</strain>
    </source>
</reference>
<feature type="transmembrane region" description="Helical" evidence="1">
    <location>
        <begin position="92"/>
        <end position="111"/>
    </location>
</feature>
<evidence type="ECO:0000256" key="1">
    <source>
        <dbReference type="SAM" id="Phobius"/>
    </source>
</evidence>
<name>A0A098G8X8_9GAMM</name>
<accession>A0A098G8X8</accession>
<dbReference type="RefSeq" id="WP_172653478.1">
    <property type="nucleotide sequence ID" value="NZ_LN614827.1"/>
</dbReference>
<gene>
    <name evidence="2" type="ORF">LFA_3077</name>
</gene>
<feature type="transmembrane region" description="Helical" evidence="1">
    <location>
        <begin position="145"/>
        <end position="163"/>
    </location>
</feature>
<evidence type="ECO:0008006" key="4">
    <source>
        <dbReference type="Google" id="ProtNLM"/>
    </source>
</evidence>
<dbReference type="EMBL" id="LN614827">
    <property type="protein sequence ID" value="CEG58421.1"/>
    <property type="molecule type" value="Genomic_DNA"/>
</dbReference>
<dbReference type="AlphaFoldDB" id="A0A098G8X8"/>